<protein>
    <submittedName>
        <fullName evidence="4">GNAT family N-acetyltransferase</fullName>
    </submittedName>
</protein>
<dbReference type="Proteomes" id="UP000439752">
    <property type="component" value="Unassembled WGS sequence"/>
</dbReference>
<dbReference type="CDD" id="cd04301">
    <property type="entry name" value="NAT_SF"/>
    <property type="match status" value="1"/>
</dbReference>
<organism evidence="4 5">
    <name type="scientific">Exiguobacterium oxidotolerans</name>
    <dbReference type="NCBI Taxonomy" id="223958"/>
    <lineage>
        <taxon>Bacteria</taxon>
        <taxon>Bacillati</taxon>
        <taxon>Bacillota</taxon>
        <taxon>Bacilli</taxon>
        <taxon>Bacillales</taxon>
        <taxon>Bacillales Family XII. Incertae Sedis</taxon>
        <taxon>Exiguobacterium</taxon>
    </lineage>
</organism>
<dbReference type="AlphaFoldDB" id="A0A653IAH5"/>
<evidence type="ECO:0000256" key="1">
    <source>
        <dbReference type="ARBA" id="ARBA00022679"/>
    </source>
</evidence>
<dbReference type="InterPro" id="IPR016181">
    <property type="entry name" value="Acyl_CoA_acyltransferase"/>
</dbReference>
<dbReference type="RefSeq" id="WP_159173447.1">
    <property type="nucleotide sequence ID" value="NZ_LR732312.1"/>
</dbReference>
<dbReference type="PANTHER" id="PTHR43877">
    <property type="entry name" value="AMINOALKYLPHOSPHONATE N-ACETYLTRANSFERASE-RELATED-RELATED"/>
    <property type="match status" value="1"/>
</dbReference>
<accession>A0A653IAH5</accession>
<reference evidence="4 5" key="1">
    <citation type="submission" date="2019-10" db="EMBL/GenBank/DDBJ databases">
        <authorList>
            <person name="Karimi E."/>
        </authorList>
    </citation>
    <scope>NUCLEOTIDE SEQUENCE [LARGE SCALE GENOMIC DNA]</scope>
    <source>
        <strain evidence="4">Exiguobacterium sp. 9Y</strain>
    </source>
</reference>
<evidence type="ECO:0000313" key="4">
    <source>
        <dbReference type="EMBL" id="VWX36141.1"/>
    </source>
</evidence>
<dbReference type="EMBL" id="CABWKQ010000020">
    <property type="protein sequence ID" value="VWX36141.1"/>
    <property type="molecule type" value="Genomic_DNA"/>
</dbReference>
<keyword evidence="5" id="KW-1185">Reference proteome</keyword>
<keyword evidence="1 4" id="KW-0808">Transferase</keyword>
<evidence type="ECO:0000313" key="5">
    <source>
        <dbReference type="Proteomes" id="UP000439752"/>
    </source>
</evidence>
<sequence length="165" mass="18377">MQIRQETVDDAEAIANVHVSAWQETYRGIIPDDYLDQLSTEKRAAKWRDLLVDGLVFVAVDAKDLIGFAHGKQRQTASTEGELSAIYLLRSYQGRGIGRALVNRVVRQLEEQGVTSLIIAVLADNPACHFYERLGGVRVSECVIERGGKELEEYVYRVSLPIAAS</sequence>
<name>A0A653IAH5_9BACL</name>
<dbReference type="SUPFAM" id="SSF55729">
    <property type="entry name" value="Acyl-CoA N-acyltransferases (Nat)"/>
    <property type="match status" value="1"/>
</dbReference>
<dbReference type="Gene3D" id="3.40.630.30">
    <property type="match status" value="1"/>
</dbReference>
<evidence type="ECO:0000259" key="3">
    <source>
        <dbReference type="PROSITE" id="PS51186"/>
    </source>
</evidence>
<gene>
    <name evidence="4" type="ORF">EXIGUO9Y_270155</name>
</gene>
<dbReference type="InterPro" id="IPR000182">
    <property type="entry name" value="GNAT_dom"/>
</dbReference>
<dbReference type="InterPro" id="IPR050832">
    <property type="entry name" value="Bact_Acetyltransf"/>
</dbReference>
<dbReference type="Pfam" id="PF00583">
    <property type="entry name" value="Acetyltransf_1"/>
    <property type="match status" value="1"/>
</dbReference>
<evidence type="ECO:0000256" key="2">
    <source>
        <dbReference type="ARBA" id="ARBA00023315"/>
    </source>
</evidence>
<proteinExistence type="predicted"/>
<dbReference type="PROSITE" id="PS51186">
    <property type="entry name" value="GNAT"/>
    <property type="match status" value="1"/>
</dbReference>
<keyword evidence="2" id="KW-0012">Acyltransferase</keyword>
<dbReference type="GO" id="GO:0016747">
    <property type="term" value="F:acyltransferase activity, transferring groups other than amino-acyl groups"/>
    <property type="evidence" value="ECO:0007669"/>
    <property type="project" value="InterPro"/>
</dbReference>
<feature type="domain" description="N-acetyltransferase" evidence="3">
    <location>
        <begin position="1"/>
        <end position="161"/>
    </location>
</feature>